<gene>
    <name evidence="5" type="ORF">PANDA_015560</name>
</gene>
<evidence type="ECO:0000313" key="5">
    <source>
        <dbReference type="EMBL" id="EFB18211.1"/>
    </source>
</evidence>
<dbReference type="PANTHER" id="PTHR22607">
    <property type="entry name" value="DELETED IN ORAL CANCER 1/CDK2-ASSOCIATED PROTEIN 1"/>
    <property type="match status" value="1"/>
</dbReference>
<evidence type="ECO:0008006" key="6">
    <source>
        <dbReference type="Google" id="ProtNLM"/>
    </source>
</evidence>
<dbReference type="PANTHER" id="PTHR22607:SF2">
    <property type="entry name" value="CYCLIN-DEPENDENT KINASE 2-ASSOCIATED PROTEIN 1"/>
    <property type="match status" value="1"/>
</dbReference>
<dbReference type="EMBL" id="GL193360">
    <property type="protein sequence ID" value="EFB18211.1"/>
    <property type="molecule type" value="Genomic_DNA"/>
</dbReference>
<protein>
    <recommendedName>
        <fullName evidence="6">Cyclin dependent kinase 2 associated protein 1</fullName>
    </recommendedName>
</protein>
<dbReference type="InterPro" id="IPR017266">
    <property type="entry name" value="DOC_1/2"/>
</dbReference>
<dbReference type="GO" id="GO:0005634">
    <property type="term" value="C:nucleus"/>
    <property type="evidence" value="ECO:0007669"/>
    <property type="project" value="UniProtKB-SubCell"/>
</dbReference>
<accession>D2HTN7</accession>
<name>D2HTN7_AILME</name>
<organism evidence="5">
    <name type="scientific">Ailuropoda melanoleuca</name>
    <name type="common">Giant panda</name>
    <dbReference type="NCBI Taxonomy" id="9646"/>
    <lineage>
        <taxon>Eukaryota</taxon>
        <taxon>Metazoa</taxon>
        <taxon>Chordata</taxon>
        <taxon>Craniata</taxon>
        <taxon>Vertebrata</taxon>
        <taxon>Euteleostomi</taxon>
        <taxon>Mammalia</taxon>
        <taxon>Eutheria</taxon>
        <taxon>Laurasiatheria</taxon>
        <taxon>Carnivora</taxon>
        <taxon>Caniformia</taxon>
        <taxon>Ursidae</taxon>
        <taxon>Ailuropoda</taxon>
    </lineage>
</organism>
<reference evidence="5" key="1">
    <citation type="journal article" date="2010" name="Nature">
        <title>The sequence and de novo assembly of the giant panda genome.</title>
        <authorList>
            <person name="Li R."/>
            <person name="Fan W."/>
            <person name="Tian G."/>
            <person name="Zhu H."/>
            <person name="He L."/>
            <person name="Cai J."/>
            <person name="Huang Q."/>
            <person name="Cai Q."/>
            <person name="Li B."/>
            <person name="Bai Y."/>
            <person name="Zhang Z."/>
            <person name="Zhang Y."/>
            <person name="Wang W."/>
            <person name="Li J."/>
            <person name="Wei F."/>
            <person name="Li H."/>
            <person name="Jian M."/>
            <person name="Li J."/>
            <person name="Zhang Z."/>
            <person name="Nielsen R."/>
            <person name="Li D."/>
            <person name="Gu W."/>
            <person name="Yang Z."/>
            <person name="Xuan Z."/>
            <person name="Ryder O.A."/>
            <person name="Leung F.C."/>
            <person name="Zhou Y."/>
            <person name="Cao J."/>
            <person name="Sun X."/>
            <person name="Fu Y."/>
            <person name="Fang X."/>
            <person name="Guo X."/>
            <person name="Wang B."/>
            <person name="Hou R."/>
            <person name="Shen F."/>
            <person name="Mu B."/>
            <person name="Ni P."/>
            <person name="Lin R."/>
            <person name="Qian W."/>
            <person name="Wang G."/>
            <person name="Yu C."/>
            <person name="Nie W."/>
            <person name="Wang J."/>
            <person name="Wu Z."/>
            <person name="Liang H."/>
            <person name="Min J."/>
            <person name="Wu Q."/>
            <person name="Cheng S."/>
            <person name="Ruan J."/>
            <person name="Wang M."/>
            <person name="Shi Z."/>
            <person name="Wen M."/>
            <person name="Liu B."/>
            <person name="Ren X."/>
            <person name="Zheng H."/>
            <person name="Dong D."/>
            <person name="Cook K."/>
            <person name="Shan G."/>
            <person name="Zhang H."/>
            <person name="Kosiol C."/>
            <person name="Xie X."/>
            <person name="Lu Z."/>
            <person name="Zheng H."/>
            <person name="Li Y."/>
            <person name="Steiner C.C."/>
            <person name="Lam T.T."/>
            <person name="Lin S."/>
            <person name="Zhang Q."/>
            <person name="Li G."/>
            <person name="Tian J."/>
            <person name="Gong T."/>
            <person name="Liu H."/>
            <person name="Zhang D."/>
            <person name="Fang L."/>
            <person name="Ye C."/>
            <person name="Zhang J."/>
            <person name="Hu W."/>
            <person name="Xu A."/>
            <person name="Ren Y."/>
            <person name="Zhang G."/>
            <person name="Bruford M.W."/>
            <person name="Li Q."/>
            <person name="Ma L."/>
            <person name="Guo Y."/>
            <person name="An N."/>
            <person name="Hu Y."/>
            <person name="Zheng Y."/>
            <person name="Shi Y."/>
            <person name="Li Z."/>
            <person name="Liu Q."/>
            <person name="Chen Y."/>
            <person name="Zhao J."/>
            <person name="Qu N."/>
            <person name="Zhao S."/>
            <person name="Tian F."/>
            <person name="Wang X."/>
            <person name="Wang H."/>
            <person name="Xu L."/>
            <person name="Liu X."/>
            <person name="Vinar T."/>
            <person name="Wang Y."/>
            <person name="Lam T.W."/>
            <person name="Yiu S.M."/>
            <person name="Liu S."/>
            <person name="Zhang H."/>
            <person name="Li D."/>
            <person name="Huang Y."/>
            <person name="Wang X."/>
            <person name="Yang G."/>
            <person name="Jiang Z."/>
            <person name="Wang J."/>
            <person name="Qin N."/>
            <person name="Li L."/>
            <person name="Li J."/>
            <person name="Bolund L."/>
            <person name="Kristiansen K."/>
            <person name="Wong G.K."/>
            <person name="Olson M."/>
            <person name="Zhang X."/>
            <person name="Li S."/>
            <person name="Yang H."/>
            <person name="Wang J."/>
            <person name="Wang J."/>
        </authorList>
    </citation>
    <scope>NUCLEOTIDE SEQUENCE [LARGE SCALE GENOMIC DNA]</scope>
</reference>
<evidence type="ECO:0000256" key="2">
    <source>
        <dbReference type="ARBA" id="ARBA00008485"/>
    </source>
</evidence>
<proteinExistence type="inferred from homology"/>
<evidence type="ECO:0000256" key="1">
    <source>
        <dbReference type="ARBA" id="ARBA00004123"/>
    </source>
</evidence>
<keyword evidence="3" id="KW-0597">Phosphoprotein</keyword>
<evidence type="ECO:0000256" key="4">
    <source>
        <dbReference type="ARBA" id="ARBA00023242"/>
    </source>
</evidence>
<keyword evidence="4" id="KW-0539">Nucleus</keyword>
<sequence length="82" mass="9001">MPVASINTAWNVHLPSTSMATSSQYHQLLSDYGLPSLGYTQGTGNSQVPQSKYVELLAIIEQLGKEIRSSYAGTKRAMERLK</sequence>
<dbReference type="GO" id="GO:0005737">
    <property type="term" value="C:cytoplasm"/>
    <property type="evidence" value="ECO:0007669"/>
    <property type="project" value="TreeGrafter"/>
</dbReference>
<dbReference type="Gene3D" id="6.10.140.1300">
    <property type="match status" value="1"/>
</dbReference>
<comment type="subcellular location">
    <subcellularLocation>
        <location evidence="1">Nucleus</location>
    </subcellularLocation>
</comment>
<dbReference type="AlphaFoldDB" id="D2HTN7"/>
<feature type="non-terminal residue" evidence="5">
    <location>
        <position position="82"/>
    </location>
</feature>
<evidence type="ECO:0000256" key="3">
    <source>
        <dbReference type="ARBA" id="ARBA00022553"/>
    </source>
</evidence>
<dbReference type="InParanoid" id="D2HTN7"/>
<comment type="similarity">
    <text evidence="2">Belongs to the CDK2AP family.</text>
</comment>